<sequence length="67" mass="7906">MSNRKIKQILEYVWVGIVLLVGYKFLGDKSLWKLFLITFVLGGLGALFINFFFDSMESWKKKKKEQN</sequence>
<accession>A0ACC6ACW8</accession>
<keyword evidence="2" id="KW-1185">Reference proteome</keyword>
<comment type="caution">
    <text evidence="1">The sequence shown here is derived from an EMBL/GenBank/DDBJ whole genome shotgun (WGS) entry which is preliminary data.</text>
</comment>
<evidence type="ECO:0000313" key="1">
    <source>
        <dbReference type="EMBL" id="MCM3738351.1"/>
    </source>
</evidence>
<reference evidence="1" key="1">
    <citation type="submission" date="2022-05" db="EMBL/GenBank/DDBJ databases">
        <title>Comparative Genomics of Spacecraft Associated Microbes.</title>
        <authorList>
            <person name="Tran M.T."/>
            <person name="Wright A."/>
            <person name="Seuylemezian A."/>
            <person name="Eisen J."/>
            <person name="Coil D."/>
        </authorList>
    </citation>
    <scope>NUCLEOTIDE SEQUENCE</scope>
    <source>
        <strain evidence="1">FAIRING 10M-2.2</strain>
    </source>
</reference>
<name>A0ACC6ACW8_9BACI</name>
<evidence type="ECO:0000313" key="2">
    <source>
        <dbReference type="Proteomes" id="UP001202289"/>
    </source>
</evidence>
<organism evidence="1 2">
    <name type="scientific">Bacillus cytotoxicus</name>
    <dbReference type="NCBI Taxonomy" id="580165"/>
    <lineage>
        <taxon>Bacteria</taxon>
        <taxon>Bacillati</taxon>
        <taxon>Bacillota</taxon>
        <taxon>Bacilli</taxon>
        <taxon>Bacillales</taxon>
        <taxon>Bacillaceae</taxon>
        <taxon>Bacillus</taxon>
        <taxon>Bacillus cereus group</taxon>
    </lineage>
</organism>
<gene>
    <name evidence="1" type="ORF">M3215_21840</name>
</gene>
<protein>
    <submittedName>
        <fullName evidence="1">Uncharacterized protein</fullName>
    </submittedName>
</protein>
<proteinExistence type="predicted"/>
<dbReference type="Proteomes" id="UP001202289">
    <property type="component" value="Unassembled WGS sequence"/>
</dbReference>
<dbReference type="EMBL" id="JAMBOP010000041">
    <property type="protein sequence ID" value="MCM3738351.1"/>
    <property type="molecule type" value="Genomic_DNA"/>
</dbReference>